<evidence type="ECO:0000313" key="13">
    <source>
        <dbReference type="Proteomes" id="UP000736335"/>
    </source>
</evidence>
<evidence type="ECO:0000256" key="4">
    <source>
        <dbReference type="ARBA" id="ARBA00011335"/>
    </source>
</evidence>
<evidence type="ECO:0000256" key="10">
    <source>
        <dbReference type="ARBA" id="ARBA00032062"/>
    </source>
</evidence>
<dbReference type="GO" id="GO:0031965">
    <property type="term" value="C:nuclear membrane"/>
    <property type="evidence" value="ECO:0007669"/>
    <property type="project" value="UniProtKB-SubCell"/>
</dbReference>
<dbReference type="GO" id="GO:0004577">
    <property type="term" value="F:N-acetylglucosaminyldiphosphodolichol N-acetylglucosaminyltransferase activity"/>
    <property type="evidence" value="ECO:0007669"/>
    <property type="project" value="TreeGrafter"/>
</dbReference>
<dbReference type="EMBL" id="WIUZ02000001">
    <property type="protein sequence ID" value="KAF9793465.1"/>
    <property type="molecule type" value="Genomic_DNA"/>
</dbReference>
<dbReference type="PANTHER" id="PTHR12154:SF4">
    <property type="entry name" value="UDP-N-ACETYLGLUCOSAMINE TRANSFERASE SUBUNIT ALG14 HOMOLOG"/>
    <property type="match status" value="1"/>
</dbReference>
<dbReference type="GO" id="GO:0043541">
    <property type="term" value="C:UDP-N-acetylglucosamine transferase complex"/>
    <property type="evidence" value="ECO:0007669"/>
    <property type="project" value="TreeGrafter"/>
</dbReference>
<dbReference type="AlphaFoldDB" id="A0A9P6HS88"/>
<dbReference type="Gene3D" id="3.40.50.2000">
    <property type="entry name" value="Glycogen Phosphorylase B"/>
    <property type="match status" value="1"/>
</dbReference>
<comment type="caution">
    <text evidence="12">The sequence shown here is derived from an EMBL/GenBank/DDBJ whole genome shotgun (WGS) entry which is preliminary data.</text>
</comment>
<keyword evidence="8 11" id="KW-1133">Transmembrane helix</keyword>
<keyword evidence="9 11" id="KW-0472">Membrane</keyword>
<keyword evidence="6 11" id="KW-0812">Transmembrane</keyword>
<dbReference type="PANTHER" id="PTHR12154">
    <property type="entry name" value="GLYCOSYL TRANSFERASE-RELATED"/>
    <property type="match status" value="1"/>
</dbReference>
<dbReference type="OrthoDB" id="17098at2759"/>
<dbReference type="Pfam" id="PF08660">
    <property type="entry name" value="Alg14"/>
    <property type="match status" value="1"/>
</dbReference>
<evidence type="ECO:0000256" key="9">
    <source>
        <dbReference type="ARBA" id="ARBA00023136"/>
    </source>
</evidence>
<comment type="subcellular location">
    <subcellularLocation>
        <location evidence="1 11">Endoplasmic reticulum membrane</location>
        <topology evidence="1 11">Single-pass membrane protein</topology>
    </subcellularLocation>
    <subcellularLocation>
        <location evidence="2">Nucleus membrane</location>
        <topology evidence="2">Single-pass membrane protein</topology>
    </subcellularLocation>
</comment>
<dbReference type="InterPro" id="IPR013969">
    <property type="entry name" value="Oligosacch_biosynth_Alg14"/>
</dbReference>
<keyword evidence="13" id="KW-1185">Reference proteome</keyword>
<accession>A0A9P6HS88</accession>
<keyword evidence="7 11" id="KW-0256">Endoplasmic reticulum</keyword>
<proteinExistence type="inferred from homology"/>
<evidence type="ECO:0000256" key="6">
    <source>
        <dbReference type="ARBA" id="ARBA00022692"/>
    </source>
</evidence>
<protein>
    <recommendedName>
        <fullName evidence="5 11">UDP-N-acetylglucosamine transferase subunit ALG14</fullName>
    </recommendedName>
    <alternativeName>
        <fullName evidence="10 11">Asparagine-linked glycosylation protein 14</fullName>
    </alternativeName>
</protein>
<sequence length="224" mass="25041">MSLLSTITTLIVAFSTVCVLRILFIFKRGHCRSKRAASDTCGLAVFLGSGGHTTEALALVSALDFSRYNPRTYIISDGDNLSAQKAHELEERKSERNRESNYTIIYVPRARRVHQPLWTTPPTVLASLVTCVKHAIHAALQPEPVWDILILNGPGTCFSICTAVYLNRFLGLASPRILYIESFARVRSLSLSGRLLRPFVDRFIVQWPEVLQEGGRSQYFGCLV</sequence>
<feature type="transmembrane region" description="Helical" evidence="11">
    <location>
        <begin position="6"/>
        <end position="26"/>
    </location>
</feature>
<evidence type="ECO:0000256" key="8">
    <source>
        <dbReference type="ARBA" id="ARBA00022989"/>
    </source>
</evidence>
<comment type="subunit">
    <text evidence="4 11">Heterodimer with ALG13 to form a functional enzyme.</text>
</comment>
<reference evidence="12" key="1">
    <citation type="journal article" date="2020" name="Nat. Commun.">
        <title>Large-scale genome sequencing of mycorrhizal fungi provides insights into the early evolution of symbiotic traits.</title>
        <authorList>
            <person name="Miyauchi S."/>
            <person name="Kiss E."/>
            <person name="Kuo A."/>
            <person name="Drula E."/>
            <person name="Kohler A."/>
            <person name="Sanchez-Garcia M."/>
            <person name="Morin E."/>
            <person name="Andreopoulos B."/>
            <person name="Barry K.W."/>
            <person name="Bonito G."/>
            <person name="Buee M."/>
            <person name="Carver A."/>
            <person name="Chen C."/>
            <person name="Cichocki N."/>
            <person name="Clum A."/>
            <person name="Culley D."/>
            <person name="Crous P.W."/>
            <person name="Fauchery L."/>
            <person name="Girlanda M."/>
            <person name="Hayes R.D."/>
            <person name="Keri Z."/>
            <person name="LaButti K."/>
            <person name="Lipzen A."/>
            <person name="Lombard V."/>
            <person name="Magnuson J."/>
            <person name="Maillard F."/>
            <person name="Murat C."/>
            <person name="Nolan M."/>
            <person name="Ohm R.A."/>
            <person name="Pangilinan J."/>
            <person name="Pereira M.F."/>
            <person name="Perotto S."/>
            <person name="Peter M."/>
            <person name="Pfister S."/>
            <person name="Riley R."/>
            <person name="Sitrit Y."/>
            <person name="Stielow J.B."/>
            <person name="Szollosi G."/>
            <person name="Zifcakova L."/>
            <person name="Stursova M."/>
            <person name="Spatafora J.W."/>
            <person name="Tedersoo L."/>
            <person name="Vaario L.M."/>
            <person name="Yamada A."/>
            <person name="Yan M."/>
            <person name="Wang P."/>
            <person name="Xu J."/>
            <person name="Bruns T."/>
            <person name="Baldrian P."/>
            <person name="Vilgalys R."/>
            <person name="Dunand C."/>
            <person name="Henrissat B."/>
            <person name="Grigoriev I.V."/>
            <person name="Hibbett D."/>
            <person name="Nagy L.G."/>
            <person name="Martin F.M."/>
        </authorList>
    </citation>
    <scope>NUCLEOTIDE SEQUENCE</scope>
    <source>
        <strain evidence="12">UH-Tt-Lm1</strain>
    </source>
</reference>
<evidence type="ECO:0000256" key="1">
    <source>
        <dbReference type="ARBA" id="ARBA00004389"/>
    </source>
</evidence>
<organism evidence="12 13">
    <name type="scientific">Thelephora terrestris</name>
    <dbReference type="NCBI Taxonomy" id="56493"/>
    <lineage>
        <taxon>Eukaryota</taxon>
        <taxon>Fungi</taxon>
        <taxon>Dikarya</taxon>
        <taxon>Basidiomycota</taxon>
        <taxon>Agaricomycotina</taxon>
        <taxon>Agaricomycetes</taxon>
        <taxon>Thelephorales</taxon>
        <taxon>Thelephoraceae</taxon>
        <taxon>Thelephora</taxon>
    </lineage>
</organism>
<evidence type="ECO:0000256" key="3">
    <source>
        <dbReference type="ARBA" id="ARBA00009731"/>
    </source>
</evidence>
<dbReference type="Proteomes" id="UP000736335">
    <property type="component" value="Unassembled WGS sequence"/>
</dbReference>
<name>A0A9P6HS88_9AGAM</name>
<evidence type="ECO:0000256" key="11">
    <source>
        <dbReference type="RuleBase" id="RU362127"/>
    </source>
</evidence>
<comment type="function">
    <text evidence="11">Involved in protein N-glycosylation. Essential for the second step of the dolichol-linked oligosaccharide pathway. Anchors the catalytic subunit ALG13 to the ER.</text>
</comment>
<evidence type="ECO:0000256" key="5">
    <source>
        <dbReference type="ARBA" id="ARBA00017467"/>
    </source>
</evidence>
<reference evidence="12" key="2">
    <citation type="submission" date="2020-11" db="EMBL/GenBank/DDBJ databases">
        <authorList>
            <consortium name="DOE Joint Genome Institute"/>
            <person name="Kuo A."/>
            <person name="Miyauchi S."/>
            <person name="Kiss E."/>
            <person name="Drula E."/>
            <person name="Kohler A."/>
            <person name="Sanchez-Garcia M."/>
            <person name="Andreopoulos B."/>
            <person name="Barry K.W."/>
            <person name="Bonito G."/>
            <person name="Buee M."/>
            <person name="Carver A."/>
            <person name="Chen C."/>
            <person name="Cichocki N."/>
            <person name="Clum A."/>
            <person name="Culley D."/>
            <person name="Crous P.W."/>
            <person name="Fauchery L."/>
            <person name="Girlanda M."/>
            <person name="Hayes R."/>
            <person name="Keri Z."/>
            <person name="Labutti K."/>
            <person name="Lipzen A."/>
            <person name="Lombard V."/>
            <person name="Magnuson J."/>
            <person name="Maillard F."/>
            <person name="Morin E."/>
            <person name="Murat C."/>
            <person name="Nolan M."/>
            <person name="Ohm R."/>
            <person name="Pangilinan J."/>
            <person name="Pereira M."/>
            <person name="Perotto S."/>
            <person name="Peter M."/>
            <person name="Riley R."/>
            <person name="Sitrit Y."/>
            <person name="Stielow B."/>
            <person name="Szollosi G."/>
            <person name="Zifcakova L."/>
            <person name="Stursova M."/>
            <person name="Spatafora J.W."/>
            <person name="Tedersoo L."/>
            <person name="Vaario L.-M."/>
            <person name="Yamada A."/>
            <person name="Yan M."/>
            <person name="Wang P."/>
            <person name="Xu J."/>
            <person name="Bruns T."/>
            <person name="Baldrian P."/>
            <person name="Vilgalys R."/>
            <person name="Henrissat B."/>
            <person name="Grigoriev I.V."/>
            <person name="Hibbett D."/>
            <person name="Nagy L.G."/>
            <person name="Martin F.M."/>
        </authorList>
    </citation>
    <scope>NUCLEOTIDE SEQUENCE</scope>
    <source>
        <strain evidence="12">UH-Tt-Lm1</strain>
    </source>
</reference>
<evidence type="ECO:0000313" key="12">
    <source>
        <dbReference type="EMBL" id="KAF9793465.1"/>
    </source>
</evidence>
<comment type="similarity">
    <text evidence="3 11">Belongs to the ALG14 family.</text>
</comment>
<dbReference type="GO" id="GO:0006488">
    <property type="term" value="P:dolichol-linked oligosaccharide biosynthetic process"/>
    <property type="evidence" value="ECO:0007669"/>
    <property type="project" value="InterPro"/>
</dbReference>
<evidence type="ECO:0000256" key="2">
    <source>
        <dbReference type="ARBA" id="ARBA00004590"/>
    </source>
</evidence>
<gene>
    <name evidence="11" type="primary">ALG14</name>
    <name evidence="12" type="ORF">BJ322DRAFT_1134515</name>
</gene>
<evidence type="ECO:0000256" key="7">
    <source>
        <dbReference type="ARBA" id="ARBA00022824"/>
    </source>
</evidence>